<accession>A0A382EA36</accession>
<protein>
    <submittedName>
        <fullName evidence="1">Uncharacterized protein</fullName>
    </submittedName>
</protein>
<dbReference type="EMBL" id="UINC01043176">
    <property type="protein sequence ID" value="SVB46843.1"/>
    <property type="molecule type" value="Genomic_DNA"/>
</dbReference>
<feature type="non-terminal residue" evidence="1">
    <location>
        <position position="33"/>
    </location>
</feature>
<dbReference type="AlphaFoldDB" id="A0A382EA36"/>
<gene>
    <name evidence="1" type="ORF">METZ01_LOCUS199697</name>
</gene>
<sequence length="33" mass="3814">MTFQEIAALVRNSGRWGVTLGYWKNNQAEFVLN</sequence>
<organism evidence="1">
    <name type="scientific">marine metagenome</name>
    <dbReference type="NCBI Taxonomy" id="408172"/>
    <lineage>
        <taxon>unclassified sequences</taxon>
        <taxon>metagenomes</taxon>
        <taxon>ecological metagenomes</taxon>
    </lineage>
</organism>
<proteinExistence type="predicted"/>
<reference evidence="1" key="1">
    <citation type="submission" date="2018-05" db="EMBL/GenBank/DDBJ databases">
        <authorList>
            <person name="Lanie J.A."/>
            <person name="Ng W.-L."/>
            <person name="Kazmierczak K.M."/>
            <person name="Andrzejewski T.M."/>
            <person name="Davidsen T.M."/>
            <person name="Wayne K.J."/>
            <person name="Tettelin H."/>
            <person name="Glass J.I."/>
            <person name="Rusch D."/>
            <person name="Podicherti R."/>
            <person name="Tsui H.-C.T."/>
            <person name="Winkler M.E."/>
        </authorList>
    </citation>
    <scope>NUCLEOTIDE SEQUENCE</scope>
</reference>
<name>A0A382EA36_9ZZZZ</name>
<evidence type="ECO:0000313" key="1">
    <source>
        <dbReference type="EMBL" id="SVB46843.1"/>
    </source>
</evidence>